<organism evidence="2">
    <name type="scientific">Candidatus Methanophaga sp. ANME-1 ERB7</name>
    <dbReference type="NCBI Taxonomy" id="2759913"/>
    <lineage>
        <taxon>Archaea</taxon>
        <taxon>Methanobacteriati</taxon>
        <taxon>Methanobacteriota</taxon>
        <taxon>Stenosarchaea group</taxon>
        <taxon>Methanomicrobia</taxon>
        <taxon>Candidatus Methanophagales</taxon>
        <taxon>Candidatus Methanophagaceae</taxon>
        <taxon>Candidatus Methanophaga</taxon>
    </lineage>
</organism>
<gene>
    <name evidence="1" type="ORF">FPOEFMDM_00033</name>
    <name evidence="2" type="ORF">MNNOGLJF_00034</name>
</gene>
<reference evidence="2" key="1">
    <citation type="submission" date="2020-06" db="EMBL/GenBank/DDBJ databases">
        <title>Unique genomic features of the anaerobic methanotrophic archaea.</title>
        <authorList>
            <person name="Chadwick G.L."/>
            <person name="Skennerton C.T."/>
            <person name="Laso-Perez R."/>
            <person name="Leu A.O."/>
            <person name="Speth D.R."/>
            <person name="Yu H."/>
            <person name="Morgan-Lang C."/>
            <person name="Hatzenpichler R."/>
            <person name="Goudeau D."/>
            <person name="Malmstrom R."/>
            <person name="Brazelton W.J."/>
            <person name="Woyke T."/>
            <person name="Hallam S.J."/>
            <person name="Tyson G.W."/>
            <person name="Wegener G."/>
            <person name="Boetius A."/>
            <person name="Orphan V."/>
        </authorList>
    </citation>
    <scope>NUCLEOTIDE SEQUENCE</scope>
</reference>
<protein>
    <submittedName>
        <fullName evidence="2">Uncharacterized protein</fullName>
    </submittedName>
</protein>
<name>A0A7G9Z4D6_9EURY</name>
<proteinExistence type="predicted"/>
<sequence length="225" mass="25925">MPESLLSALKNCIGFIQLKLSDFFGGEPSIDRVLTERFTHREKPYRSNKGLILLANNHFELAHPVCPVCGSYQVTKQEYRRRTPILGEFGAQKVYLRRYRCIKCRKKFTTPLDSVVERNHRYVAPSHQSIKNWLGIDDGKRIKSQIANYSGYYCYDEQYIEIGGRKKYRLTLFDSILNIPVSEEIAENSAYKTVYGPGKPIVLYNLESKGNPLKRDTPKGGIQHE</sequence>
<evidence type="ECO:0000313" key="1">
    <source>
        <dbReference type="EMBL" id="QNO55048.1"/>
    </source>
</evidence>
<accession>A0A7G9Z4D6</accession>
<evidence type="ECO:0000313" key="2">
    <source>
        <dbReference type="EMBL" id="QNO55120.1"/>
    </source>
</evidence>
<dbReference type="EMBL" id="MT631603">
    <property type="protein sequence ID" value="QNO55120.1"/>
    <property type="molecule type" value="Genomic_DNA"/>
</dbReference>
<dbReference type="AlphaFoldDB" id="A0A7G9Z4D6"/>
<dbReference type="EMBL" id="MT631601">
    <property type="protein sequence ID" value="QNO55048.1"/>
    <property type="molecule type" value="Genomic_DNA"/>
</dbReference>